<feature type="transmembrane region" description="Helical" evidence="39">
    <location>
        <begin position="2027"/>
        <end position="2047"/>
    </location>
</feature>
<dbReference type="InterPro" id="IPR018303">
    <property type="entry name" value="ATPase_P-typ_P_site"/>
</dbReference>
<feature type="transmembrane region" description="Helical" evidence="39">
    <location>
        <begin position="1890"/>
        <end position="1916"/>
    </location>
</feature>
<dbReference type="SMART" id="SM00173">
    <property type="entry name" value="RAS"/>
    <property type="match status" value="1"/>
</dbReference>
<dbReference type="GO" id="GO:0008168">
    <property type="term" value="F:methyltransferase activity"/>
    <property type="evidence" value="ECO:0007669"/>
    <property type="project" value="InterPro"/>
</dbReference>
<evidence type="ECO:0000256" key="9">
    <source>
        <dbReference type="ARBA" id="ARBA00022448"/>
    </source>
</evidence>
<dbReference type="Pfam" id="PF00690">
    <property type="entry name" value="Cation_ATPase_N"/>
    <property type="match status" value="1"/>
</dbReference>
<dbReference type="SUPFAM" id="SSF81653">
    <property type="entry name" value="Calcium ATPase, transduction domain A"/>
    <property type="match status" value="1"/>
</dbReference>
<keyword evidence="24" id="KW-0243">Dynein</keyword>
<dbReference type="InterPro" id="IPR023298">
    <property type="entry name" value="ATPase_P-typ_TM_dom_sf"/>
</dbReference>
<evidence type="ECO:0000256" key="18">
    <source>
        <dbReference type="ARBA" id="ARBA00022741"/>
    </source>
</evidence>
<keyword evidence="30" id="KW-0739">Sodium transport</keyword>
<organism evidence="41 42">
    <name type="scientific">Wallemia mellicola</name>
    <dbReference type="NCBI Taxonomy" id="1708541"/>
    <lineage>
        <taxon>Eukaryota</taxon>
        <taxon>Fungi</taxon>
        <taxon>Dikarya</taxon>
        <taxon>Basidiomycota</taxon>
        <taxon>Wallemiomycotina</taxon>
        <taxon>Wallemiomycetes</taxon>
        <taxon>Wallemiales</taxon>
        <taxon>Wallemiaceae</taxon>
        <taxon>Wallemia</taxon>
    </lineage>
</organism>
<evidence type="ECO:0000256" key="1">
    <source>
        <dbReference type="ARBA" id="ARBA00001946"/>
    </source>
</evidence>
<evidence type="ECO:0000256" key="26">
    <source>
        <dbReference type="ARBA" id="ARBA00023065"/>
    </source>
</evidence>
<evidence type="ECO:0000256" key="7">
    <source>
        <dbReference type="ARBA" id="ARBA00006831"/>
    </source>
</evidence>
<dbReference type="FunFam" id="3.40.50.300:FF:000983">
    <property type="entry name" value="Rho family GTPase"/>
    <property type="match status" value="1"/>
</dbReference>
<keyword evidence="13" id="KW-0633">Potassium transport</keyword>
<dbReference type="CDD" id="cd02440">
    <property type="entry name" value="AdoMet_MTases"/>
    <property type="match status" value="1"/>
</dbReference>
<dbReference type="Gene3D" id="1.20.1110.10">
    <property type="entry name" value="Calcium-transporting ATPase, transmembrane domain"/>
    <property type="match status" value="1"/>
</dbReference>
<dbReference type="InterPro" id="IPR020568">
    <property type="entry name" value="Ribosomal_Su5_D2-typ_SF"/>
</dbReference>
<keyword evidence="25" id="KW-0915">Sodium</keyword>
<feature type="transmembrane region" description="Helical" evidence="39">
    <location>
        <begin position="1987"/>
        <end position="2006"/>
    </location>
</feature>
<evidence type="ECO:0000256" key="34">
    <source>
        <dbReference type="ARBA" id="ARBA00035017"/>
    </source>
</evidence>
<feature type="transmembrane region" description="Helical" evidence="39">
    <location>
        <begin position="1349"/>
        <end position="1368"/>
    </location>
</feature>
<dbReference type="GO" id="GO:0005525">
    <property type="term" value="F:GTP binding"/>
    <property type="evidence" value="ECO:0007669"/>
    <property type="project" value="UniProtKB-KW"/>
</dbReference>
<comment type="catalytic activity">
    <reaction evidence="37">
        <text>Na(+)(in) + ATP + H2O = Na(+)(out) + ADP + phosphate + H(+)</text>
        <dbReference type="Rhea" id="RHEA:14633"/>
        <dbReference type="ChEBI" id="CHEBI:15377"/>
        <dbReference type="ChEBI" id="CHEBI:15378"/>
        <dbReference type="ChEBI" id="CHEBI:29101"/>
        <dbReference type="ChEBI" id="CHEBI:30616"/>
        <dbReference type="ChEBI" id="CHEBI:43474"/>
        <dbReference type="ChEBI" id="CHEBI:456216"/>
        <dbReference type="EC" id="7.2.2.3"/>
    </reaction>
    <physiologicalReaction direction="left-to-right" evidence="37">
        <dbReference type="Rhea" id="RHEA:14634"/>
    </physiologicalReaction>
</comment>
<dbReference type="SUPFAM" id="SSF81665">
    <property type="entry name" value="Calcium ATPase, transmembrane domain M"/>
    <property type="match status" value="1"/>
</dbReference>
<dbReference type="PANTHER" id="PTHR42861">
    <property type="entry name" value="CALCIUM-TRANSPORTING ATPASE"/>
    <property type="match status" value="1"/>
</dbReference>
<evidence type="ECO:0000256" key="19">
    <source>
        <dbReference type="ARBA" id="ARBA00022840"/>
    </source>
</evidence>
<keyword evidence="32" id="KW-0449">Lipoprotein</keyword>
<dbReference type="InterPro" id="IPR059000">
    <property type="entry name" value="ATPase_P-type_domA"/>
</dbReference>
<keyword evidence="23 39" id="KW-1133">Transmembrane helix</keyword>
<keyword evidence="16" id="KW-0493">Microtubule</keyword>
<keyword evidence="9" id="KW-0813">Transport</keyword>
<accession>A0A4T0UDC3</accession>
<dbReference type="NCBIfam" id="TIGR00231">
    <property type="entry name" value="small_GTP"/>
    <property type="match status" value="1"/>
</dbReference>
<evidence type="ECO:0000256" key="29">
    <source>
        <dbReference type="ARBA" id="ARBA00023175"/>
    </source>
</evidence>
<comment type="caution">
    <text evidence="41">The sequence shown here is derived from an EMBL/GenBank/DDBJ whole genome shotgun (WGS) entry which is preliminary data.</text>
</comment>
<evidence type="ECO:0000313" key="42">
    <source>
        <dbReference type="Proteomes" id="UP000305647"/>
    </source>
</evidence>
<evidence type="ECO:0000313" key="41">
    <source>
        <dbReference type="EMBL" id="TIC34547.1"/>
    </source>
</evidence>
<keyword evidence="26" id="KW-0406">Ion transport</keyword>
<dbReference type="SUPFAM" id="SSF53335">
    <property type="entry name" value="S-adenosyl-L-methionine-dependent methyltransferases"/>
    <property type="match status" value="1"/>
</dbReference>
<dbReference type="InterPro" id="IPR004014">
    <property type="entry name" value="ATPase_P-typ_cation-transptr_N"/>
</dbReference>
<evidence type="ECO:0000256" key="36">
    <source>
        <dbReference type="ARBA" id="ARBA00048599"/>
    </source>
</evidence>
<dbReference type="SMART" id="SM00831">
    <property type="entry name" value="Cation_ATPase_N"/>
    <property type="match status" value="1"/>
</dbReference>
<comment type="cofactor">
    <cofactor evidence="1">
        <name>Mg(2+)</name>
        <dbReference type="ChEBI" id="CHEBI:18420"/>
    </cofactor>
</comment>
<dbReference type="SMART" id="SM00176">
    <property type="entry name" value="RAN"/>
    <property type="match status" value="1"/>
</dbReference>
<dbReference type="FunFam" id="2.70.150.10:FF:000160">
    <property type="entry name" value="Sarcoplasmic/endoplasmic reticulum calcium ATPase 1"/>
    <property type="match status" value="1"/>
</dbReference>
<dbReference type="Proteomes" id="UP000305647">
    <property type="component" value="Unassembled WGS sequence"/>
</dbReference>
<feature type="domain" description="Cation-transporting P-type ATPase N-terminal" evidence="40">
    <location>
        <begin position="1080"/>
        <end position="1154"/>
    </location>
</feature>
<dbReference type="SFLD" id="SFLDS00003">
    <property type="entry name" value="Haloacid_Dehalogenase"/>
    <property type="match status" value="1"/>
</dbReference>
<evidence type="ECO:0000256" key="27">
    <source>
        <dbReference type="ARBA" id="ARBA00023134"/>
    </source>
</evidence>
<dbReference type="GO" id="GO:0005874">
    <property type="term" value="C:microtubule"/>
    <property type="evidence" value="ECO:0007669"/>
    <property type="project" value="UniProtKB-KW"/>
</dbReference>
<evidence type="ECO:0000259" key="40">
    <source>
        <dbReference type="SMART" id="SM00831"/>
    </source>
</evidence>
<dbReference type="GO" id="GO:0016887">
    <property type="term" value="F:ATP hydrolysis activity"/>
    <property type="evidence" value="ECO:0007669"/>
    <property type="project" value="InterPro"/>
</dbReference>
<feature type="compositionally biased region" description="Basic and acidic residues" evidence="38">
    <location>
        <begin position="795"/>
        <end position="824"/>
    </location>
</feature>
<evidence type="ECO:0000256" key="14">
    <source>
        <dbReference type="ARBA" id="ARBA00022553"/>
    </source>
</evidence>
<dbReference type="Pfam" id="PF00122">
    <property type="entry name" value="E1-E2_ATPase"/>
    <property type="match status" value="1"/>
</dbReference>
<keyword evidence="31" id="KW-0206">Cytoskeleton</keyword>
<evidence type="ECO:0000256" key="25">
    <source>
        <dbReference type="ARBA" id="ARBA00023053"/>
    </source>
</evidence>
<dbReference type="FunFam" id="1.20.1110.10:FF:000020">
    <property type="entry name" value="Sodium ion P-type ATPase"/>
    <property type="match status" value="1"/>
</dbReference>
<dbReference type="GO" id="GO:0008554">
    <property type="term" value="F:P-type sodium transporter activity"/>
    <property type="evidence" value="ECO:0007669"/>
    <property type="project" value="UniProtKB-EC"/>
</dbReference>
<evidence type="ECO:0000256" key="35">
    <source>
        <dbReference type="ARBA" id="ARBA00035029"/>
    </source>
</evidence>
<dbReference type="SUPFAM" id="SSF81660">
    <property type="entry name" value="Metal cation-transporting ATPase, ATP-binding domain N"/>
    <property type="match status" value="1"/>
</dbReference>
<dbReference type="GO" id="GO:0046872">
    <property type="term" value="F:metal ion binding"/>
    <property type="evidence" value="ECO:0007669"/>
    <property type="project" value="UniProtKB-KW"/>
</dbReference>
<evidence type="ECO:0000256" key="30">
    <source>
        <dbReference type="ARBA" id="ARBA00023201"/>
    </source>
</evidence>
<dbReference type="PROSITE" id="PS00154">
    <property type="entry name" value="ATPASE_E1_E2"/>
    <property type="match status" value="1"/>
</dbReference>
<keyword evidence="20" id="KW-0460">Magnesium</keyword>
<dbReference type="FunFam" id="3.40.50.1000:FF:000193">
    <property type="entry name" value="Plasma membrane calcium-transporting ATPase 2"/>
    <property type="match status" value="1"/>
</dbReference>
<evidence type="ECO:0000256" key="12">
    <source>
        <dbReference type="ARBA" id="ARBA00022490"/>
    </source>
</evidence>
<evidence type="ECO:0000256" key="38">
    <source>
        <dbReference type="SAM" id="MobiDB-lite"/>
    </source>
</evidence>
<dbReference type="Gene3D" id="3.40.50.150">
    <property type="entry name" value="Vaccinia Virus protein VP39"/>
    <property type="match status" value="1"/>
</dbReference>
<dbReference type="InterPro" id="IPR027417">
    <property type="entry name" value="P-loop_NTPase"/>
</dbReference>
<keyword evidence="19" id="KW-0067">ATP-binding</keyword>
<dbReference type="GO" id="GO:0005886">
    <property type="term" value="C:plasma membrane"/>
    <property type="evidence" value="ECO:0007669"/>
    <property type="project" value="UniProtKB-SubCell"/>
</dbReference>
<dbReference type="InterPro" id="IPR023299">
    <property type="entry name" value="ATPase_P-typ_cyto_dom_N"/>
</dbReference>
<comment type="subcellular location">
    <subcellularLocation>
        <location evidence="3">Cell membrane</location>
        <topology evidence="3">Lipid-anchor</topology>
        <orientation evidence="3">Cytoplasmic side</orientation>
    </subcellularLocation>
    <subcellularLocation>
        <location evidence="5">Cell membrane</location>
        <topology evidence="5">Multi-pass membrane protein</topology>
    </subcellularLocation>
    <subcellularLocation>
        <location evidence="2">Cytoplasm</location>
        <location evidence="2">Cytoskeleton</location>
    </subcellularLocation>
    <subcellularLocation>
        <location evidence="4">Nucleus</location>
        <location evidence="4">Nucleolus</location>
    </subcellularLocation>
</comment>
<dbReference type="Gene3D" id="3.40.1110.10">
    <property type="entry name" value="Calcium-transporting ATPase, cytoplasmic domain N"/>
    <property type="match status" value="1"/>
</dbReference>
<keyword evidence="11" id="KW-0488">Methylation</keyword>
<dbReference type="InterPro" id="IPR008250">
    <property type="entry name" value="ATPase_P-typ_transduc_dom_A_sf"/>
</dbReference>
<dbReference type="InterPro" id="IPR006068">
    <property type="entry name" value="ATPase_P-typ_cation-transptr_C"/>
</dbReference>
<feature type="compositionally biased region" description="Polar residues" evidence="38">
    <location>
        <begin position="723"/>
        <end position="753"/>
    </location>
</feature>
<dbReference type="GO" id="GO:0005524">
    <property type="term" value="F:ATP binding"/>
    <property type="evidence" value="ECO:0007669"/>
    <property type="project" value="UniProtKB-KW"/>
</dbReference>
<dbReference type="InterPro" id="IPR007823">
    <property type="entry name" value="RRP8"/>
</dbReference>
<evidence type="ECO:0000256" key="33">
    <source>
        <dbReference type="ARBA" id="ARBA00023289"/>
    </source>
</evidence>
<evidence type="ECO:0000256" key="13">
    <source>
        <dbReference type="ARBA" id="ARBA00022538"/>
    </source>
</evidence>
<dbReference type="Gene3D" id="2.70.150.10">
    <property type="entry name" value="Calcium-transporting ATPase, cytoplasmic transduction domain A"/>
    <property type="match status" value="1"/>
</dbReference>
<dbReference type="SFLD" id="SFLDF00027">
    <property type="entry name" value="p-type_atpase"/>
    <property type="match status" value="1"/>
</dbReference>
<evidence type="ECO:0000256" key="11">
    <source>
        <dbReference type="ARBA" id="ARBA00022481"/>
    </source>
</evidence>
<evidence type="ECO:0000256" key="15">
    <source>
        <dbReference type="ARBA" id="ARBA00022692"/>
    </source>
</evidence>
<dbReference type="PRINTS" id="PR00119">
    <property type="entry name" value="CATATPASE"/>
</dbReference>
<comment type="similarity">
    <text evidence="34">Belongs to the cation transport ATPase (P-type) (TC 3.A.3) family. Type IID subfamily.</text>
</comment>
<dbReference type="InterPro" id="IPR029063">
    <property type="entry name" value="SAM-dependent_MTases_sf"/>
</dbReference>
<dbReference type="Pfam" id="PF05148">
    <property type="entry name" value="Methyltransf_8"/>
    <property type="match status" value="1"/>
</dbReference>
<feature type="region of interest" description="Disordered" evidence="38">
    <location>
        <begin position="793"/>
        <end position="888"/>
    </location>
</feature>
<feature type="compositionally biased region" description="Low complexity" evidence="38">
    <location>
        <begin position="858"/>
        <end position="868"/>
    </location>
</feature>
<evidence type="ECO:0000256" key="32">
    <source>
        <dbReference type="ARBA" id="ARBA00023288"/>
    </source>
</evidence>
<evidence type="ECO:0000256" key="8">
    <source>
        <dbReference type="ARBA" id="ARBA00010142"/>
    </source>
</evidence>
<evidence type="ECO:0000256" key="4">
    <source>
        <dbReference type="ARBA" id="ARBA00004604"/>
    </source>
</evidence>
<evidence type="ECO:0000256" key="21">
    <source>
        <dbReference type="ARBA" id="ARBA00022958"/>
    </source>
</evidence>
<dbReference type="SUPFAM" id="SSF54211">
    <property type="entry name" value="Ribosomal protein S5 domain 2-like"/>
    <property type="match status" value="1"/>
</dbReference>
<dbReference type="Gene3D" id="1.10.10.2150">
    <property type="entry name" value="Ribosomal RNA-processing protein 8, N-terminal domain"/>
    <property type="match status" value="1"/>
</dbReference>
<dbReference type="Gene3D" id="3.40.50.300">
    <property type="entry name" value="P-loop containing nucleotide triphosphate hydrolases"/>
    <property type="match status" value="1"/>
</dbReference>
<dbReference type="InterPro" id="IPR005225">
    <property type="entry name" value="Small_GTP-bd"/>
</dbReference>
<evidence type="ECO:0000256" key="39">
    <source>
        <dbReference type="SAM" id="Phobius"/>
    </source>
</evidence>
<dbReference type="EMBL" id="SPRO01000001">
    <property type="protein sequence ID" value="TIC34547.1"/>
    <property type="molecule type" value="Genomic_DNA"/>
</dbReference>
<dbReference type="NCBIfam" id="TIGR01494">
    <property type="entry name" value="ATPase_P-type"/>
    <property type="match status" value="1"/>
</dbReference>
<keyword evidence="28 39" id="KW-0472">Membrane</keyword>
<evidence type="ECO:0000256" key="17">
    <source>
        <dbReference type="ARBA" id="ARBA00022723"/>
    </source>
</evidence>
<evidence type="ECO:0000256" key="10">
    <source>
        <dbReference type="ARBA" id="ARBA00022475"/>
    </source>
</evidence>
<dbReference type="Pfam" id="PF13246">
    <property type="entry name" value="Cation_ATPase"/>
    <property type="match status" value="1"/>
</dbReference>
<protein>
    <recommendedName>
        <fullName evidence="35">P-type Na(+) transporter</fullName>
        <ecNumber evidence="35">7.2.2.3</ecNumber>
    </recommendedName>
</protein>
<dbReference type="SUPFAM" id="SSF52540">
    <property type="entry name" value="P-loop containing nucleoside triphosphate hydrolases"/>
    <property type="match status" value="1"/>
</dbReference>
<name>A0A4T0UDC3_9BASI</name>
<evidence type="ECO:0000256" key="6">
    <source>
        <dbReference type="ARBA" id="ARBA00006301"/>
    </source>
</evidence>
<dbReference type="InterPro" id="IPR044492">
    <property type="entry name" value="P_typ_ATPase_HD_dom"/>
</dbReference>
<evidence type="ECO:0000256" key="3">
    <source>
        <dbReference type="ARBA" id="ARBA00004342"/>
    </source>
</evidence>
<evidence type="ECO:0000256" key="28">
    <source>
        <dbReference type="ARBA" id="ARBA00023136"/>
    </source>
</evidence>
<evidence type="ECO:0000256" key="2">
    <source>
        <dbReference type="ARBA" id="ARBA00004245"/>
    </source>
</evidence>
<evidence type="ECO:0000256" key="16">
    <source>
        <dbReference type="ARBA" id="ARBA00022701"/>
    </source>
</evidence>
<dbReference type="SFLD" id="SFLDG00002">
    <property type="entry name" value="C1.7:_P-type_atpase_like"/>
    <property type="match status" value="1"/>
</dbReference>
<dbReference type="CDD" id="cd04132">
    <property type="entry name" value="Rho4_like"/>
    <property type="match status" value="1"/>
</dbReference>
<dbReference type="PROSITE" id="PS51420">
    <property type="entry name" value="RHO"/>
    <property type="match status" value="1"/>
</dbReference>
<comment type="similarity">
    <text evidence="7">Belongs to the dynein light intermediate chain family.</text>
</comment>
<feature type="transmembrane region" description="Helical" evidence="39">
    <location>
        <begin position="1943"/>
        <end position="1963"/>
    </location>
</feature>
<comment type="catalytic activity">
    <reaction evidence="36">
        <text>K(+)(in) + ATP + H2O = K(+)(out) + ADP + phosphate + H(+)</text>
        <dbReference type="Rhea" id="RHEA:75815"/>
        <dbReference type="ChEBI" id="CHEBI:15377"/>
        <dbReference type="ChEBI" id="CHEBI:15378"/>
        <dbReference type="ChEBI" id="CHEBI:29103"/>
        <dbReference type="ChEBI" id="CHEBI:30616"/>
        <dbReference type="ChEBI" id="CHEBI:43474"/>
        <dbReference type="ChEBI" id="CHEBI:456216"/>
    </reaction>
</comment>
<keyword evidence="18" id="KW-0547">Nucleotide-binding</keyword>
<dbReference type="SUPFAM" id="SSF56784">
    <property type="entry name" value="HAD-like"/>
    <property type="match status" value="1"/>
</dbReference>
<dbReference type="EC" id="7.2.2.3" evidence="35"/>
<comment type="similarity">
    <text evidence="6">Belongs to the methyltransferase superfamily. RRP8 family.</text>
</comment>
<keyword evidence="22" id="KW-1278">Translocase</keyword>
<comment type="similarity">
    <text evidence="8">Belongs to the small GTPase superfamily. Rho family.</text>
</comment>
<dbReference type="SMART" id="SM00175">
    <property type="entry name" value="RAB"/>
    <property type="match status" value="1"/>
</dbReference>
<keyword evidence="15 39" id="KW-0812">Transmembrane</keyword>
<dbReference type="SMART" id="SM00174">
    <property type="entry name" value="RHO"/>
    <property type="match status" value="1"/>
</dbReference>
<proteinExistence type="inferred from homology"/>
<evidence type="ECO:0000256" key="37">
    <source>
        <dbReference type="ARBA" id="ARBA00049499"/>
    </source>
</evidence>
<evidence type="ECO:0000256" key="5">
    <source>
        <dbReference type="ARBA" id="ARBA00004651"/>
    </source>
</evidence>
<dbReference type="Pfam" id="PF00689">
    <property type="entry name" value="Cation_ATPase_C"/>
    <property type="match status" value="1"/>
</dbReference>
<dbReference type="GO" id="GO:0005730">
    <property type="term" value="C:nucleolus"/>
    <property type="evidence" value="ECO:0007669"/>
    <property type="project" value="UniProtKB-SubCell"/>
</dbReference>
<keyword evidence="10" id="KW-1003">Cell membrane</keyword>
<feature type="region of interest" description="Disordered" evidence="38">
    <location>
        <begin position="652"/>
        <end position="753"/>
    </location>
</feature>
<feature type="transmembrane region" description="Helical" evidence="39">
    <location>
        <begin position="1863"/>
        <end position="1884"/>
    </location>
</feature>
<dbReference type="InterPro" id="IPR023214">
    <property type="entry name" value="HAD_sf"/>
</dbReference>
<feature type="region of interest" description="Disordered" evidence="38">
    <location>
        <begin position="1553"/>
        <end position="1576"/>
    </location>
</feature>
<dbReference type="Pfam" id="PF00071">
    <property type="entry name" value="Ras"/>
    <property type="match status" value="1"/>
</dbReference>
<gene>
    <name evidence="41" type="ORF">E3Q10_00108</name>
</gene>
<dbReference type="InterPro" id="IPR001757">
    <property type="entry name" value="P_typ_ATPase"/>
</dbReference>
<evidence type="ECO:0000256" key="20">
    <source>
        <dbReference type="ARBA" id="ARBA00022842"/>
    </source>
</evidence>
<feature type="compositionally biased region" description="Basic and acidic residues" evidence="38">
    <location>
        <begin position="652"/>
        <end position="664"/>
    </location>
</feature>
<dbReference type="PRINTS" id="PR00120">
    <property type="entry name" value="HATPASE"/>
</dbReference>
<evidence type="ECO:0000256" key="31">
    <source>
        <dbReference type="ARBA" id="ARBA00023212"/>
    </source>
</evidence>
<dbReference type="PROSITE" id="PS51419">
    <property type="entry name" value="RAB"/>
    <property type="match status" value="1"/>
</dbReference>
<keyword evidence="14" id="KW-0597">Phosphoprotein</keyword>
<keyword evidence="29" id="KW-0505">Motor protein</keyword>
<keyword evidence="17" id="KW-0479">Metal-binding</keyword>
<dbReference type="NCBIfam" id="TIGR01523">
    <property type="entry name" value="ATPase-IID_K-Na"/>
    <property type="match status" value="1"/>
</dbReference>
<dbReference type="GO" id="GO:0030286">
    <property type="term" value="C:dynein complex"/>
    <property type="evidence" value="ECO:0007669"/>
    <property type="project" value="UniProtKB-KW"/>
</dbReference>
<dbReference type="Pfam" id="PF05783">
    <property type="entry name" value="DLIC"/>
    <property type="match status" value="1"/>
</dbReference>
<reference evidence="41 42" key="1">
    <citation type="submission" date="2019-03" db="EMBL/GenBank/DDBJ databases">
        <title>Sequencing 25 genomes of Wallemia mellicola.</title>
        <authorList>
            <person name="Gostincar C."/>
        </authorList>
    </citation>
    <scope>NUCLEOTIDE SEQUENCE [LARGE SCALE GENOMIC DNA]</scope>
    <source>
        <strain evidence="41 42">EXF-8738</strain>
    </source>
</reference>
<dbReference type="GO" id="GO:0003924">
    <property type="term" value="F:GTPase activity"/>
    <property type="evidence" value="ECO:0007669"/>
    <property type="project" value="InterPro"/>
</dbReference>
<evidence type="ECO:0000256" key="22">
    <source>
        <dbReference type="ARBA" id="ARBA00022967"/>
    </source>
</evidence>
<sequence length="3094" mass="345373">MNNSLPPGKKPDVKKKLVVTGDGGCGKTCLLIVYAEHRFPEEYVPTVFENYVSYPTFDGKIVELALWDTAGQEEYDRLRPLSYPESDIILIVFSVDYPTSLENVKDKWFPEVSHFCSGVPRILVGTKIDLRQDTETRRMLSMQGLKPVTYEQGLQVSKEIGASKYIECSAKKSQGVIELFDQALKESMKASPQTKTYLGLKPRKSGLSEDDFTLKSGYDDDGEKYAGKRILEVLEQTWYGGQMLGPIRFEHIKNLCKEVCDEMRNQEELREKVNTLTSLDDNITELRSKLGMENKSQNYDNLDNAKAERLIKARRGNSLEHHHKDLGLSVDYADVRDAADDEVMARISIYTIPNSNKTYTDLINLVITPQSISDLLVVIQLDWEKPWNFIDDLSRWISWIDQHIAQLKKNNNSHHFELQLQELQSKLRRYLENYTKPSSITDTNSAVAKLAMNVEDPPPLDNNTLTHNQSGIPLFIVCHKSDVIEKAQNIDKDGWSTDDNIEWIQQVLRGIALKYGAGIAYTSVNKPDTLTKAREYIHHRLFQPETNSHAPRSFPFNHRAIVVEKDAVLIPAGWDSWGKITALRDGISATDDIISDGWDNQLSNDEGSQPKASKLYQDVIHDPTKNHHNTQPTELKQAVAEHETNFLAKHFDSLSKDPQRDPRNTFKQTPKLDTGFSSGIVGPMDSNSLNLPSVERAMRTDANTQLDDDVTTTPYKPKLGHNHSLSHSQPFTPSSSTNAPQSHSNQGTPSTIAPSQHEVLQNFFQSLLSAKKTDDLKNAESNLEKLMAKMQSLDNNKKPAGDNKPKKPAKKDNKPSEKKEDTKKPARQGNNSKNNNKKKTAPSNETAKPSKKRKLEQSEQTQTQTPPSKAEKKKANKSDTDTTSWINETLYTTDSQEAHELMRDDPTIFDEYHEGFVEQTKSWPENPVNVIAKSLSSLPSSSTIIADLGSGPATLAKVLPKHRVFSYDLVEAEKGMVVECDIAKKVPLPSHSVDRVVFCLSLMGSNWVGAISEAERILLPKGKLHIAEVKSRFSNISDFIELVSKFGFKLTEKDESNTHFANMIGDSLFMKLKSKLPRTVAHVRDSADLLQQHNVDPMLGQSFERVEQLQNEFGPNRLKPPPKPSLWRIFGRQIGNAMTLVLIAAMAVSFGTQDWIEAGVIAALVILNVTVGFTQEWKAEKTVAALESVGSPVAVVVRHDPSNKGREGKILEVQTDEVVPGDIMIVKIGDVIPADGRVIDNHISNLEVDEALLTGESLPVAKAAETLQDKTCPVGDRINMVFSGSQVTKGRARCVVTSIGMATELGAISEALATKADSKKRGWKRHWEKFQVFLGVKGTTPLQIKLNKLAYLLLALAIIFAIVVVSSTGYKDIPDSTATYAVATAISVLPASLIAVVSLTLATSSRELAKRNALVRKMDAIETLAGVTDICSDKTGTITVGRMVLKKAWVPSMSEKVDTEVGQIYSVESGKDPYYPRGTIQALDENTVEEDESANSDSDAVQVNDLDPSFQDLVQSAALNNMATISAGEEGSEWDANGDPTEIALQVFAHKAGHGKPHLTHPPKHRAKKDHHPSPRAEVEGHFEMIIEHPFDSSIKRMSTAWKFVDTKGDDGSKQHVYIYMKGAVERVLERCTHVSMGDKAIEMTEEAKDNILKKMDELAAEGLRVLALAGKTDKLSNAQAVKETKRDELEKGFGLVGLVGIFDPPRPESKGAVYDSRRASIVVRMLTGDHAATAASIAMSVGILDKNHSKSAVMTGQEFDAMSDEAIDELDELPVVVARCAPETKTRFVDALHRRKRLTVMTGDGVNDSPALKRADVGVAMGLNGSDVAKGAADIVLADDNFSTCVRAVRKGRSVFTNLSKFLVYLLAGNVAEVLVLLIGLAIRSDGNAVYPISPVGALVINTLTIGPVAFALGIEPTADDTMLQPPSNFFSIFTPTWFLDLFSYGFVSGAITFANYVIVIYGRYDGNEDVSANCNEGEVTGECQVIYRARAAAYASLLLMLMVLAFGCKHTTRSVFQMNLLDNKLLIWSAGLLSLSVFPVIYIPVIKDRVFQVTGIGWEWVGYPTEFSPALPFRLNKRLASLSNVGESYVSGLRVAIASRDANRTRLLSSTSDDESDNFTKVTIEGLKSRCKTTTDRDLRKNLVVALLLYSAISKDDLYDNLDWILGRFINDDFTRYEILAATNSYGSTFIECYLYFFEELSGLSVLEGIGQDEVLNKKHVRESVLRAAESGNKLLEKYIDVALHSSAHNSDFSRNEYNELSSLILGVLNKRIETIDRLRILKSTSEDGEEPINQLLDPLKHLFAKWLTQKLTSKESSPIYQKAFPPSMIVQPHAALQPVYSCEKERFNSLSPPISAYGSRISFEFLDSLAQDLLKVRQQHFSENDKPDNSNYYSHIPFIISLPQGISNKNSGKRLRTRFGQFTPYINKITDEDLADIDQGQLRNDWKRLAFGINLWYKMLQSTSKLDRTLVLTNAVKGLAKKMTQEVPTPTDYLYAIIGLAQVDLLSDMAEFVSYLYPCDTKLFFKLLDLDNVLDDSSNFVQRTIDDKYIEFFKKEEWPVTPYQILKKVLEYLNYRPDSHPRVTANRLSRYLSVDFQKKLAKLAVRVLKSNIIKNSDHEEIVVKYVDSSNSWLIGLIFLAASQKGLCASQIGEILSTMKEQGDKVDIFSWMYNVDDLIKAITPVGLQSDDVIIETLVRIVKEPNFIKAQLRLLNGGFLSTMPIEKSKEIAVQLIDLINNKEVHKLTTMKAIISAILVNAQSGFSVKEVSSHLINTAKQVAHPSIQGFIVTQLLRLVPNNVTFEVIDDVLNANFNTIIQNMTLSDDVYAMLRDPNVMFPADHLNSFEKNFYLDDKDKPFIEAVLNRHPRNIPSLYLEAVRLPYALKYEESLKTIQEYTIIGKLFKYTNSSDTSGTGLINAFYNIDMNNKIPVESNDGWSTYSWNILNNLSMNIVQFEEEGELLKALHLAQFTKTCFEDIKAGFIHDRVSDIANILKNLKQFCDVGIFTKRLYLNLLAYDSICCDETLSRGVTNVQDHFIDEYSESLSALIPLKYDEKIVIDMSKHAVAQSLSEKLVYAYLKQHRRSAAVVNF</sequence>
<keyword evidence="33" id="KW-0636">Prenylation</keyword>
<dbReference type="InterPro" id="IPR022780">
    <property type="entry name" value="Dynein_light_int_chain"/>
</dbReference>
<keyword evidence="21" id="KW-0630">Potassium</keyword>
<feature type="transmembrane region" description="Helical" evidence="39">
    <location>
        <begin position="1129"/>
        <end position="1149"/>
    </location>
</feature>
<dbReference type="InterPro" id="IPR006414">
    <property type="entry name" value="P-type_ATPase_IID"/>
</dbReference>
<dbReference type="GO" id="GO:0006813">
    <property type="term" value="P:potassium ion transport"/>
    <property type="evidence" value="ECO:0007669"/>
    <property type="project" value="UniProtKB-KW"/>
</dbReference>
<feature type="compositionally biased region" description="Basic residues" evidence="38">
    <location>
        <begin position="1553"/>
        <end position="1571"/>
    </location>
</feature>
<feature type="transmembrane region" description="Helical" evidence="39">
    <location>
        <begin position="1380"/>
        <end position="1402"/>
    </location>
</feature>
<evidence type="ECO:0000256" key="24">
    <source>
        <dbReference type="ARBA" id="ARBA00023017"/>
    </source>
</evidence>
<dbReference type="PROSITE" id="PS51421">
    <property type="entry name" value="RAS"/>
    <property type="match status" value="1"/>
</dbReference>
<dbReference type="InterPro" id="IPR001806">
    <property type="entry name" value="Small_GTPase"/>
</dbReference>
<keyword evidence="27" id="KW-0342">GTP-binding</keyword>
<evidence type="ECO:0000256" key="23">
    <source>
        <dbReference type="ARBA" id="ARBA00022989"/>
    </source>
</evidence>
<dbReference type="InterPro" id="IPR042036">
    <property type="entry name" value="RRP8_N"/>
</dbReference>
<keyword evidence="12" id="KW-0963">Cytoplasm</keyword>
<dbReference type="Gene3D" id="3.40.50.1000">
    <property type="entry name" value="HAD superfamily/HAD-like"/>
    <property type="match status" value="1"/>
</dbReference>
<dbReference type="InterPro" id="IPR036412">
    <property type="entry name" value="HAD-like_sf"/>
</dbReference>